<feature type="non-terminal residue" evidence="1">
    <location>
        <position position="1"/>
    </location>
</feature>
<evidence type="ECO:0000313" key="1">
    <source>
        <dbReference type="EMBL" id="SVA65456.1"/>
    </source>
</evidence>
<organism evidence="1">
    <name type="scientific">marine metagenome</name>
    <dbReference type="NCBI Taxonomy" id="408172"/>
    <lineage>
        <taxon>unclassified sequences</taxon>
        <taxon>metagenomes</taxon>
        <taxon>ecological metagenomes</taxon>
    </lineage>
</organism>
<name>A0A381XL14_9ZZZZ</name>
<accession>A0A381XL14</accession>
<reference evidence="1" key="1">
    <citation type="submission" date="2018-05" db="EMBL/GenBank/DDBJ databases">
        <authorList>
            <person name="Lanie J.A."/>
            <person name="Ng W.-L."/>
            <person name="Kazmierczak K.M."/>
            <person name="Andrzejewski T.M."/>
            <person name="Davidsen T.M."/>
            <person name="Wayne K.J."/>
            <person name="Tettelin H."/>
            <person name="Glass J.I."/>
            <person name="Rusch D."/>
            <person name="Podicherti R."/>
            <person name="Tsui H.-C.T."/>
            <person name="Winkler M.E."/>
        </authorList>
    </citation>
    <scope>NUCLEOTIDE SEQUENCE</scope>
</reference>
<dbReference type="EMBL" id="UINC01015566">
    <property type="protein sequence ID" value="SVA65456.1"/>
    <property type="molecule type" value="Genomic_DNA"/>
</dbReference>
<protein>
    <submittedName>
        <fullName evidence="1">Uncharacterized protein</fullName>
    </submittedName>
</protein>
<proteinExistence type="predicted"/>
<sequence length="39" mass="4537">PRGYHKNPFLAQFEKPSLLDNQPQTDSQSKLFPQICHII</sequence>
<gene>
    <name evidence="1" type="ORF">METZ01_LOCUS118310</name>
</gene>
<dbReference type="AlphaFoldDB" id="A0A381XL14"/>